<feature type="compositionally biased region" description="Basic and acidic residues" evidence="1">
    <location>
        <begin position="22"/>
        <end position="39"/>
    </location>
</feature>
<gene>
    <name evidence="2" type="ORF">Scep_029506</name>
</gene>
<reference evidence="2 3" key="1">
    <citation type="submission" date="2024-01" db="EMBL/GenBank/DDBJ databases">
        <title>Genome assemblies of Stephania.</title>
        <authorList>
            <person name="Yang L."/>
        </authorList>
    </citation>
    <scope>NUCLEOTIDE SEQUENCE [LARGE SCALE GENOMIC DNA]</scope>
    <source>
        <strain evidence="2">JXDWG</strain>
        <tissue evidence="2">Leaf</tissue>
    </source>
</reference>
<evidence type="ECO:0000313" key="3">
    <source>
        <dbReference type="Proteomes" id="UP001419268"/>
    </source>
</evidence>
<organism evidence="2 3">
    <name type="scientific">Stephania cephalantha</name>
    <dbReference type="NCBI Taxonomy" id="152367"/>
    <lineage>
        <taxon>Eukaryota</taxon>
        <taxon>Viridiplantae</taxon>
        <taxon>Streptophyta</taxon>
        <taxon>Embryophyta</taxon>
        <taxon>Tracheophyta</taxon>
        <taxon>Spermatophyta</taxon>
        <taxon>Magnoliopsida</taxon>
        <taxon>Ranunculales</taxon>
        <taxon>Menispermaceae</taxon>
        <taxon>Menispermoideae</taxon>
        <taxon>Cissampelideae</taxon>
        <taxon>Stephania</taxon>
    </lineage>
</organism>
<evidence type="ECO:0000256" key="1">
    <source>
        <dbReference type="SAM" id="MobiDB-lite"/>
    </source>
</evidence>
<dbReference type="EMBL" id="JBBNAG010000013">
    <property type="protein sequence ID" value="KAK9083035.1"/>
    <property type="molecule type" value="Genomic_DNA"/>
</dbReference>
<sequence length="104" mass="11786">MEGRSFQEPNSIKLRSLNGLEASDHHFDQSEYKSGDDRRRKMHRSFRPRDVRAQSVGSVTPPSHPIHTVPVPSVPAHTYANLPQQSTQPVPQKQYQRTDSRGIG</sequence>
<feature type="region of interest" description="Disordered" evidence="1">
    <location>
        <begin position="1"/>
        <end position="104"/>
    </location>
</feature>
<accession>A0AAP0DXT6</accession>
<dbReference type="AlphaFoldDB" id="A0AAP0DXT6"/>
<dbReference type="Proteomes" id="UP001419268">
    <property type="component" value="Unassembled WGS sequence"/>
</dbReference>
<keyword evidence="3" id="KW-1185">Reference proteome</keyword>
<comment type="caution">
    <text evidence="2">The sequence shown here is derived from an EMBL/GenBank/DDBJ whole genome shotgun (WGS) entry which is preliminary data.</text>
</comment>
<protein>
    <submittedName>
        <fullName evidence="2">Uncharacterized protein</fullName>
    </submittedName>
</protein>
<proteinExistence type="predicted"/>
<feature type="compositionally biased region" description="Polar residues" evidence="1">
    <location>
        <begin position="81"/>
        <end position="95"/>
    </location>
</feature>
<name>A0AAP0DXT6_9MAGN</name>
<evidence type="ECO:0000313" key="2">
    <source>
        <dbReference type="EMBL" id="KAK9083035.1"/>
    </source>
</evidence>